<organism evidence="1 2">
    <name type="scientific">Clytia hemisphaerica</name>
    <dbReference type="NCBI Taxonomy" id="252671"/>
    <lineage>
        <taxon>Eukaryota</taxon>
        <taxon>Metazoa</taxon>
        <taxon>Cnidaria</taxon>
        <taxon>Hydrozoa</taxon>
        <taxon>Hydroidolina</taxon>
        <taxon>Leptothecata</taxon>
        <taxon>Obeliida</taxon>
        <taxon>Clytiidae</taxon>
        <taxon>Clytia</taxon>
    </lineage>
</organism>
<dbReference type="EnsemblMetazoa" id="CLYHEMT003604.1">
    <property type="protein sequence ID" value="CLYHEMP003604.1"/>
    <property type="gene ID" value="CLYHEMG003604"/>
</dbReference>
<dbReference type="RefSeq" id="XP_066926537.1">
    <property type="nucleotide sequence ID" value="XM_067070436.1"/>
</dbReference>
<dbReference type="GeneID" id="136813921"/>
<evidence type="ECO:0000313" key="2">
    <source>
        <dbReference type="Proteomes" id="UP000594262"/>
    </source>
</evidence>
<dbReference type="AlphaFoldDB" id="A0A7M5USV1"/>
<evidence type="ECO:0000313" key="1">
    <source>
        <dbReference type="EnsemblMetazoa" id="CLYHEMP003604.1"/>
    </source>
</evidence>
<dbReference type="Proteomes" id="UP000594262">
    <property type="component" value="Unplaced"/>
</dbReference>
<accession>A0A7M5USV1</accession>
<sequence>MEERIHEQFLELKARLIDTSQFIAQNSIYQQIKKQSAKSLKSQISQFNLGNGKKFQDPIKASEYLLQREYGQTFLFDEKLNQPVFIPPVFTSSQSADKAVLDFNVDSSIQQTLVNLKRDQPDFWFTKDLEAFIQLHQDSEGRFKKLDEIFHPWILNMKLKYLAIHELKTDEHELHLPLAIEDKATLLKDLFVALPRDSELRLDLSSIVNKNTGRIVENHLKNKQPTDSNLKWFFNLDLGDRGNRIENWFFDQLLDADDELVSDLVILQSVNFFTNLKNKMHQEYDFLIFSWSRKLIIGVEMKRKISMKAFEQLERYHTLFEERLSDQLESGWIFFPAVCVENSSTHLIGVSPHFITIETNIVQWLGQILARFPTCRYQLPLIHPLDQLKKILQIIVFTVHVSKKHQPQPITQSNWVQYIDQTIQTLSNKDNIVFYSANQLPVFVGGNSRYNKLVITGGFGSGKSFLMQEKALVLSQLPECKGRIMYVCRFKHSENGSLFYHSLKQQLEPHGILVKTTINSDCQGDLLKSIKSKEINVLFLDEWAIDEEFISSLPSSVTTVWIAPNVASQFNNFQERLQKEGFQLLKLCLNLRNSKEIVKASKELAEETHYRYPEGLKMPPENFPRGQTPVVVKDVEVALALALDTNHDGGILVAVGDGSFEDDIETISSYTVCGQVMRYQRGNITFHENCDPYRFLKTRGAILVTDHFFITGFEYPTIIYIKKDAVPIQIFVEEHECNLYLRCTTQLIIVDKCKQEASTEMQQLSKIFNKYVGTFDWCPLASVQKVVDVPKELVEEREIYKHAIEENWGNNNTEVGVMSSIRNEHPHGLFGFMLRCFKLLLPALEDNEDENARIIKKCYAPGGLEELYYRCFNNYATDPTVCTIFMERIVELLELVMAVCKYVGEIDD</sequence>
<name>A0A7M5USV1_9CNID</name>
<protein>
    <submittedName>
        <fullName evidence="1">Uncharacterized protein</fullName>
    </submittedName>
</protein>
<reference evidence="1" key="1">
    <citation type="submission" date="2021-01" db="UniProtKB">
        <authorList>
            <consortium name="EnsemblMetazoa"/>
        </authorList>
    </citation>
    <scope>IDENTIFICATION</scope>
</reference>
<proteinExistence type="predicted"/>
<keyword evidence="2" id="KW-1185">Reference proteome</keyword>